<sequence>MPIHYAVRTERGVTQLGLDTMHIEIEVEAHDPEGALPLRARPGRQIRKELTGAFVLCYLCA</sequence>
<dbReference type="Proteomes" id="UP000184073">
    <property type="component" value="Unassembled WGS sequence"/>
</dbReference>
<reference evidence="2" key="1">
    <citation type="journal article" date="2017" name="Genome Biol.">
        <title>Comparative genomics reveals high biological diversity and specific adaptations in the industrially and medically important fungal genus Aspergillus.</title>
        <authorList>
            <person name="de Vries R.P."/>
            <person name="Riley R."/>
            <person name="Wiebenga A."/>
            <person name="Aguilar-Osorio G."/>
            <person name="Amillis S."/>
            <person name="Uchima C.A."/>
            <person name="Anderluh G."/>
            <person name="Asadollahi M."/>
            <person name="Askin M."/>
            <person name="Barry K."/>
            <person name="Battaglia E."/>
            <person name="Bayram O."/>
            <person name="Benocci T."/>
            <person name="Braus-Stromeyer S.A."/>
            <person name="Caldana C."/>
            <person name="Canovas D."/>
            <person name="Cerqueira G.C."/>
            <person name="Chen F."/>
            <person name="Chen W."/>
            <person name="Choi C."/>
            <person name="Clum A."/>
            <person name="Dos Santos R.A."/>
            <person name="Damasio A.R."/>
            <person name="Diallinas G."/>
            <person name="Emri T."/>
            <person name="Fekete E."/>
            <person name="Flipphi M."/>
            <person name="Freyberg S."/>
            <person name="Gallo A."/>
            <person name="Gournas C."/>
            <person name="Habgood R."/>
            <person name="Hainaut M."/>
            <person name="Harispe M.L."/>
            <person name="Henrissat B."/>
            <person name="Hilden K.S."/>
            <person name="Hope R."/>
            <person name="Hossain A."/>
            <person name="Karabika E."/>
            <person name="Karaffa L."/>
            <person name="Karanyi Z."/>
            <person name="Krasevec N."/>
            <person name="Kuo A."/>
            <person name="Kusch H."/>
            <person name="LaButti K."/>
            <person name="Lagendijk E.L."/>
            <person name="Lapidus A."/>
            <person name="Levasseur A."/>
            <person name="Lindquist E."/>
            <person name="Lipzen A."/>
            <person name="Logrieco A.F."/>
            <person name="MacCabe A."/>
            <person name="Maekelae M.R."/>
            <person name="Malavazi I."/>
            <person name="Melin P."/>
            <person name="Meyer V."/>
            <person name="Mielnichuk N."/>
            <person name="Miskei M."/>
            <person name="Molnar A.P."/>
            <person name="Mule G."/>
            <person name="Ngan C.Y."/>
            <person name="Orejas M."/>
            <person name="Orosz E."/>
            <person name="Ouedraogo J.P."/>
            <person name="Overkamp K.M."/>
            <person name="Park H.-S."/>
            <person name="Perrone G."/>
            <person name="Piumi F."/>
            <person name="Punt P.J."/>
            <person name="Ram A.F."/>
            <person name="Ramon A."/>
            <person name="Rauscher S."/>
            <person name="Record E."/>
            <person name="Riano-Pachon D.M."/>
            <person name="Robert V."/>
            <person name="Roehrig J."/>
            <person name="Ruller R."/>
            <person name="Salamov A."/>
            <person name="Salih N.S."/>
            <person name="Samson R.A."/>
            <person name="Sandor E."/>
            <person name="Sanguinetti M."/>
            <person name="Schuetze T."/>
            <person name="Sepcic K."/>
            <person name="Shelest E."/>
            <person name="Sherlock G."/>
            <person name="Sophianopoulou V."/>
            <person name="Squina F.M."/>
            <person name="Sun H."/>
            <person name="Susca A."/>
            <person name="Todd R.B."/>
            <person name="Tsang A."/>
            <person name="Unkles S.E."/>
            <person name="van de Wiele N."/>
            <person name="van Rossen-Uffink D."/>
            <person name="Oliveira J.V."/>
            <person name="Vesth T.C."/>
            <person name="Visser J."/>
            <person name="Yu J.-H."/>
            <person name="Zhou M."/>
            <person name="Andersen M.R."/>
            <person name="Archer D.B."/>
            <person name="Baker S.E."/>
            <person name="Benoit I."/>
            <person name="Brakhage A.A."/>
            <person name="Braus G.H."/>
            <person name="Fischer R."/>
            <person name="Frisvad J.C."/>
            <person name="Goldman G.H."/>
            <person name="Houbraken J."/>
            <person name="Oakley B."/>
            <person name="Pocsi I."/>
            <person name="Scazzocchio C."/>
            <person name="Seiboth B."/>
            <person name="vanKuyk P.A."/>
            <person name="Wortman J."/>
            <person name="Dyer P.S."/>
            <person name="Grigoriev I.V."/>
        </authorList>
    </citation>
    <scope>NUCLEOTIDE SEQUENCE [LARGE SCALE GENOMIC DNA]</scope>
    <source>
        <strain evidence="2">CBS 583.65</strain>
    </source>
</reference>
<name>A0A1L9P9A7_ASPVE</name>
<dbReference type="GeneID" id="63726989"/>
<keyword evidence="2" id="KW-1185">Reference proteome</keyword>
<dbReference type="RefSeq" id="XP_040663787.1">
    <property type="nucleotide sequence ID" value="XM_040811478.1"/>
</dbReference>
<accession>A0A1L9P9A7</accession>
<proteinExistence type="predicted"/>
<dbReference type="VEuPathDB" id="FungiDB:ASPVEDRAFT_37465"/>
<dbReference type="AlphaFoldDB" id="A0A1L9P9A7"/>
<organism evidence="1 2">
    <name type="scientific">Aspergillus versicolor CBS 583.65</name>
    <dbReference type="NCBI Taxonomy" id="1036611"/>
    <lineage>
        <taxon>Eukaryota</taxon>
        <taxon>Fungi</taxon>
        <taxon>Dikarya</taxon>
        <taxon>Ascomycota</taxon>
        <taxon>Pezizomycotina</taxon>
        <taxon>Eurotiomycetes</taxon>
        <taxon>Eurotiomycetidae</taxon>
        <taxon>Eurotiales</taxon>
        <taxon>Aspergillaceae</taxon>
        <taxon>Aspergillus</taxon>
        <taxon>Aspergillus subgen. Nidulantes</taxon>
    </lineage>
</organism>
<gene>
    <name evidence="1" type="ORF">ASPVEDRAFT_37465</name>
</gene>
<evidence type="ECO:0000313" key="1">
    <source>
        <dbReference type="EMBL" id="OJI98024.1"/>
    </source>
</evidence>
<evidence type="ECO:0000313" key="2">
    <source>
        <dbReference type="Proteomes" id="UP000184073"/>
    </source>
</evidence>
<protein>
    <submittedName>
        <fullName evidence="1">Uncharacterized protein</fullName>
    </submittedName>
</protein>
<dbReference type="EMBL" id="KV878126">
    <property type="protein sequence ID" value="OJI98024.1"/>
    <property type="molecule type" value="Genomic_DNA"/>
</dbReference>